<reference evidence="5" key="1">
    <citation type="submission" date="2025-08" db="UniProtKB">
        <authorList>
            <consortium name="RefSeq"/>
        </authorList>
    </citation>
    <scope>IDENTIFICATION</scope>
    <source>
        <tissue evidence="5">Whole organism</tissue>
    </source>
</reference>
<gene>
    <name evidence="5" type="primary">LOC108666680</name>
</gene>
<dbReference type="RefSeq" id="XP_047739086.1">
    <property type="nucleotide sequence ID" value="XM_047883130.1"/>
</dbReference>
<evidence type="ECO:0000313" key="4">
    <source>
        <dbReference type="Proteomes" id="UP000694843"/>
    </source>
</evidence>
<dbReference type="GO" id="GO:0007186">
    <property type="term" value="P:G protein-coupled receptor signaling pathway"/>
    <property type="evidence" value="ECO:0007669"/>
    <property type="project" value="InterPro"/>
</dbReference>
<dbReference type="PANTHER" id="PTHR23252:SF43">
    <property type="entry name" value="INTIMAL THICKNESS RELATED RECEPTOR IRP DOMAIN-CONTAINING PROTEIN"/>
    <property type="match status" value="1"/>
</dbReference>
<keyword evidence="2" id="KW-1133">Transmembrane helix</keyword>
<feature type="compositionally biased region" description="Polar residues" evidence="1">
    <location>
        <begin position="646"/>
        <end position="655"/>
    </location>
</feature>
<feature type="transmembrane region" description="Helical" evidence="2">
    <location>
        <begin position="241"/>
        <end position="259"/>
    </location>
</feature>
<dbReference type="PANTHER" id="PTHR23252">
    <property type="entry name" value="INTIMAL THICKNESS RECEPTOR-RELATED"/>
    <property type="match status" value="1"/>
</dbReference>
<feature type="transmembrane region" description="Helical" evidence="2">
    <location>
        <begin position="299"/>
        <end position="328"/>
    </location>
</feature>
<evidence type="ECO:0000259" key="3">
    <source>
        <dbReference type="Pfam" id="PF10192"/>
    </source>
</evidence>
<dbReference type="GO" id="GO:0019236">
    <property type="term" value="P:response to pheromone"/>
    <property type="evidence" value="ECO:0007669"/>
    <property type="project" value="InterPro"/>
</dbReference>
<feature type="transmembrane region" description="Helical" evidence="2">
    <location>
        <begin position="340"/>
        <end position="361"/>
    </location>
</feature>
<dbReference type="Pfam" id="PF10192">
    <property type="entry name" value="GPR180-TMEM145_TM"/>
    <property type="match status" value="1"/>
</dbReference>
<sequence>MLVLTRAWDLVKSLQLLACKWLSMAEIWNLWLKTIKSWLEEMESRLENPQNHGSKNSVVACQVDIFHASWEDDQSTSSGVSFNKEVGAMLVLLPRQFFFNFYGNSSTSGTKSSEDYDKICQAMFKDVWLEAYDARCHDTGREDFLRHIPCPVDQLCVDEDNPANVIPQSQLTYAIKDINNPRFWYLSLVACGLNASCGWQYSGDDIKVSYHLTLVNGKPPAKDHDFFAYHFSCEQQDVGELVLVCLLLYFFLLLPLQIYATYKMRLRVLEVFLCVLSLQSLGLVFAMTAQIIMGASGKWVAWVAAAGQICTLLCEAVFLLLLVLLARGWSVTAATGQHTVGLYLIWGSYTAVTLVLCTWNLVMVSPMEDSYQYGAWLGIFALVLRGVLTVWYLWELRNTMLIQHHPNTLHFLLQLGAASLVWLVYLPVVALVALQVSPLWRPKLLQGFRYTADFLAHVFMAYTLYPRQSHPYVILATPEDHCEELDFLDQAPQVLHRRAQRLRRGDQRSSLSEGLGENGDMRVPYTDLLDAEETVQFERFSGTLESGVSDLHIFGVTDRARSGVSNQMNSPAKYEFQVNRNDVLVTTDNGRYFDPEALERRPVTLSSSVKLIELDDTDKAEASSDYYVNNLLDGSHSSPLPPQGVVASSTSTSKEGFSPEFLSDESDTELLVVVKDKKSWPL</sequence>
<name>A0A979FRJ5_HYAAZ</name>
<feature type="transmembrane region" description="Helical" evidence="2">
    <location>
        <begin position="415"/>
        <end position="436"/>
    </location>
</feature>
<proteinExistence type="predicted"/>
<dbReference type="InterPro" id="IPR047831">
    <property type="entry name" value="GPR180/TMEM145"/>
</dbReference>
<keyword evidence="2" id="KW-0472">Membrane</keyword>
<dbReference type="AlphaFoldDB" id="A0A979FRJ5"/>
<keyword evidence="4" id="KW-1185">Reference proteome</keyword>
<feature type="domain" description="GPR180/TMEM145 transmembrane" evidence="3">
    <location>
        <begin position="242"/>
        <end position="460"/>
    </location>
</feature>
<evidence type="ECO:0000256" key="2">
    <source>
        <dbReference type="SAM" id="Phobius"/>
    </source>
</evidence>
<evidence type="ECO:0000313" key="5">
    <source>
        <dbReference type="RefSeq" id="XP_047739086.1"/>
    </source>
</evidence>
<dbReference type="GeneID" id="108666680"/>
<feature type="transmembrane region" description="Helical" evidence="2">
    <location>
        <begin position="271"/>
        <end position="293"/>
    </location>
</feature>
<organism evidence="4 5">
    <name type="scientific">Hyalella azteca</name>
    <name type="common">Amphipod</name>
    <dbReference type="NCBI Taxonomy" id="294128"/>
    <lineage>
        <taxon>Eukaryota</taxon>
        <taxon>Metazoa</taxon>
        <taxon>Ecdysozoa</taxon>
        <taxon>Arthropoda</taxon>
        <taxon>Crustacea</taxon>
        <taxon>Multicrustacea</taxon>
        <taxon>Malacostraca</taxon>
        <taxon>Eumalacostraca</taxon>
        <taxon>Peracarida</taxon>
        <taxon>Amphipoda</taxon>
        <taxon>Senticaudata</taxon>
        <taxon>Talitrida</taxon>
        <taxon>Talitroidea</taxon>
        <taxon>Hyalellidae</taxon>
        <taxon>Hyalella</taxon>
    </lineage>
</organism>
<accession>A0A979FRJ5</accession>
<dbReference type="InterPro" id="IPR019336">
    <property type="entry name" value="GPR180/TMEM145_TM"/>
</dbReference>
<dbReference type="Proteomes" id="UP000694843">
    <property type="component" value="Unplaced"/>
</dbReference>
<keyword evidence="2" id="KW-0812">Transmembrane</keyword>
<feature type="region of interest" description="Disordered" evidence="1">
    <location>
        <begin position="633"/>
        <end position="661"/>
    </location>
</feature>
<dbReference type="OrthoDB" id="45670at2759"/>
<evidence type="ECO:0000256" key="1">
    <source>
        <dbReference type="SAM" id="MobiDB-lite"/>
    </source>
</evidence>
<feature type="transmembrane region" description="Helical" evidence="2">
    <location>
        <begin position="373"/>
        <end position="394"/>
    </location>
</feature>
<protein>
    <submittedName>
        <fullName evidence="5">Uncharacterized protein LOC108666680 isoform X1</fullName>
    </submittedName>
</protein>